<dbReference type="RefSeq" id="WP_152381907.1">
    <property type="nucleotide sequence ID" value="NZ_CP045298.1"/>
</dbReference>
<keyword evidence="2" id="KW-1185">Reference proteome</keyword>
<reference evidence="1 2" key="1">
    <citation type="submission" date="2023-07" db="EMBL/GenBank/DDBJ databases">
        <title>Genomic Encyclopedia of Type Strains, Phase IV (KMG-IV): sequencing the most valuable type-strain genomes for metagenomic binning, comparative biology and taxonomic classification.</title>
        <authorList>
            <person name="Goeker M."/>
        </authorList>
    </citation>
    <scope>NUCLEOTIDE SEQUENCE [LARGE SCALE GENOMIC DNA]</scope>
    <source>
        <strain evidence="1 2">DSM 14914</strain>
    </source>
</reference>
<organism evidence="1 2">
    <name type="scientific">Paenibacillus brasilensis</name>
    <dbReference type="NCBI Taxonomy" id="128574"/>
    <lineage>
        <taxon>Bacteria</taxon>
        <taxon>Bacillati</taxon>
        <taxon>Bacillota</taxon>
        <taxon>Bacilli</taxon>
        <taxon>Bacillales</taxon>
        <taxon>Paenibacillaceae</taxon>
        <taxon>Paenibacillus</taxon>
    </lineage>
</organism>
<comment type="caution">
    <text evidence="1">The sequence shown here is derived from an EMBL/GenBank/DDBJ whole genome shotgun (WGS) entry which is preliminary data.</text>
</comment>
<dbReference type="Proteomes" id="UP001242811">
    <property type="component" value="Unassembled WGS sequence"/>
</dbReference>
<evidence type="ECO:0000313" key="1">
    <source>
        <dbReference type="EMBL" id="MDQ0497321.1"/>
    </source>
</evidence>
<sequence>MKNHSIATVMRRELEKVLPKDLTAEQVKILDQAENLFKQAYQAGFNEARLSGGEEWSNNACLGYAILGAEKLKYSEEQTRKLVRSMYGVFDLTSVGEAREVYNKSSY</sequence>
<dbReference type="EMBL" id="JAUSWA010000069">
    <property type="protein sequence ID" value="MDQ0497321.1"/>
    <property type="molecule type" value="Genomic_DNA"/>
</dbReference>
<protein>
    <submittedName>
        <fullName evidence="1">Uncharacterized protein</fullName>
    </submittedName>
</protein>
<evidence type="ECO:0000313" key="2">
    <source>
        <dbReference type="Proteomes" id="UP001242811"/>
    </source>
</evidence>
<gene>
    <name evidence="1" type="ORF">QOZ95_005540</name>
</gene>
<proteinExistence type="predicted"/>
<accession>A0ABU0L7Q7</accession>
<name>A0ABU0L7Q7_9BACL</name>